<dbReference type="AlphaFoldDB" id="A0A931B723"/>
<keyword evidence="10" id="KW-1185">Reference proteome</keyword>
<evidence type="ECO:0000313" key="9">
    <source>
        <dbReference type="EMBL" id="MBF9068100.1"/>
    </source>
</evidence>
<comment type="caution">
    <text evidence="9">The sequence shown here is derived from an EMBL/GenBank/DDBJ whole genome shotgun (WGS) entry which is preliminary data.</text>
</comment>
<keyword evidence="3" id="KW-0964">Secreted</keyword>
<feature type="chain" id="PRO_5037804503" evidence="7">
    <location>
        <begin position="28"/>
        <end position="80"/>
    </location>
</feature>
<keyword evidence="2" id="KW-0134">Cell wall</keyword>
<dbReference type="InterPro" id="IPR005528">
    <property type="entry name" value="ChpA-H"/>
</dbReference>
<evidence type="ECO:0000256" key="3">
    <source>
        <dbReference type="ARBA" id="ARBA00022525"/>
    </source>
</evidence>
<dbReference type="PROSITE" id="PS51884">
    <property type="entry name" value="CHAPLIN"/>
    <property type="match status" value="1"/>
</dbReference>
<organism evidence="9 10">
    <name type="scientific">Streptacidiphilus fuscans</name>
    <dbReference type="NCBI Taxonomy" id="2789292"/>
    <lineage>
        <taxon>Bacteria</taxon>
        <taxon>Bacillati</taxon>
        <taxon>Actinomycetota</taxon>
        <taxon>Actinomycetes</taxon>
        <taxon>Kitasatosporales</taxon>
        <taxon>Streptomycetaceae</taxon>
        <taxon>Streptacidiphilus</taxon>
    </lineage>
</organism>
<keyword evidence="5" id="KW-0130">Cell adhesion</keyword>
<dbReference type="Pfam" id="PF03777">
    <property type="entry name" value="ChpA-C"/>
    <property type="match status" value="1"/>
</dbReference>
<proteinExistence type="predicted"/>
<evidence type="ECO:0000256" key="7">
    <source>
        <dbReference type="SAM" id="SignalP"/>
    </source>
</evidence>
<evidence type="ECO:0000259" key="8">
    <source>
        <dbReference type="PROSITE" id="PS51884"/>
    </source>
</evidence>
<sequence length="80" mass="7546">MTNVLKGALVASAAVGVVAAGAGAAFASSHACGDATNSPGAISGNNVQLPVHIPANVTGNSINVIGLLNPAFGNHSANVG</sequence>
<name>A0A931B723_9ACTN</name>
<feature type="domain" description="Chaplin" evidence="8">
    <location>
        <begin position="38"/>
        <end position="78"/>
    </location>
</feature>
<keyword evidence="4 7" id="KW-0732">Signal</keyword>
<dbReference type="GO" id="GO:0007155">
    <property type="term" value="P:cell adhesion"/>
    <property type="evidence" value="ECO:0007669"/>
    <property type="project" value="UniProtKB-KW"/>
</dbReference>
<dbReference type="RefSeq" id="WP_196193269.1">
    <property type="nucleotide sequence ID" value="NZ_JADPRT010000003.1"/>
</dbReference>
<accession>A0A931B723</accession>
<comment type="subcellular location">
    <subcellularLocation>
        <location evidence="1">Secreted</location>
        <location evidence="1">Cell wall</location>
    </subcellularLocation>
</comment>
<evidence type="ECO:0000256" key="2">
    <source>
        <dbReference type="ARBA" id="ARBA00022512"/>
    </source>
</evidence>
<gene>
    <name evidence="9" type="ORF">I2501_08615</name>
</gene>
<keyword evidence="6" id="KW-0034">Amyloid</keyword>
<evidence type="ECO:0000256" key="1">
    <source>
        <dbReference type="ARBA" id="ARBA00004191"/>
    </source>
</evidence>
<protein>
    <submittedName>
        <fullName evidence="9">Chaplin</fullName>
    </submittedName>
</protein>
<evidence type="ECO:0000313" key="10">
    <source>
        <dbReference type="Proteomes" id="UP000657385"/>
    </source>
</evidence>
<evidence type="ECO:0000256" key="4">
    <source>
        <dbReference type="ARBA" id="ARBA00022729"/>
    </source>
</evidence>
<feature type="signal peptide" evidence="7">
    <location>
        <begin position="1"/>
        <end position="27"/>
    </location>
</feature>
<evidence type="ECO:0000256" key="6">
    <source>
        <dbReference type="ARBA" id="ARBA00023087"/>
    </source>
</evidence>
<evidence type="ECO:0000256" key="5">
    <source>
        <dbReference type="ARBA" id="ARBA00022889"/>
    </source>
</evidence>
<reference evidence="9" key="1">
    <citation type="submission" date="2020-11" db="EMBL/GenBank/DDBJ databases">
        <title>Isolation and identification of active actinomycetes.</title>
        <authorList>
            <person name="Yu B."/>
        </authorList>
    </citation>
    <scope>NUCLEOTIDE SEQUENCE</scope>
    <source>
        <strain evidence="9">NEAU-YB345</strain>
    </source>
</reference>
<dbReference type="Proteomes" id="UP000657385">
    <property type="component" value="Unassembled WGS sequence"/>
</dbReference>
<dbReference type="EMBL" id="JADPRT010000003">
    <property type="protein sequence ID" value="MBF9068100.1"/>
    <property type="molecule type" value="Genomic_DNA"/>
</dbReference>